<evidence type="ECO:0000313" key="2">
    <source>
        <dbReference type="EMBL" id="MDQ8748467.1"/>
    </source>
</evidence>
<dbReference type="SUPFAM" id="SSF56925">
    <property type="entry name" value="OMPA-like"/>
    <property type="match status" value="1"/>
</dbReference>
<evidence type="ECO:0000313" key="3">
    <source>
        <dbReference type="Proteomes" id="UP001239265"/>
    </source>
</evidence>
<dbReference type="Proteomes" id="UP001239265">
    <property type="component" value="Unassembled WGS sequence"/>
</dbReference>
<dbReference type="Pfam" id="PF19783">
    <property type="entry name" value="DUF6268"/>
    <property type="match status" value="1"/>
</dbReference>
<evidence type="ECO:0000259" key="1">
    <source>
        <dbReference type="Pfam" id="PF19783"/>
    </source>
</evidence>
<accession>A0ABD5B562</accession>
<comment type="caution">
    <text evidence="2">The sequence shown here is derived from an EMBL/GenBank/DDBJ whole genome shotgun (WGS) entry which is preliminary data.</text>
</comment>
<reference evidence="2 3" key="1">
    <citation type="submission" date="2023-06" db="EMBL/GenBank/DDBJ databases">
        <title>Nosocomial Elizabethkingia miricola genome.</title>
        <authorList>
            <person name="Morgado S."/>
            <person name="Fonseca E."/>
            <person name="Freitas F."/>
            <person name="Vicente A.C."/>
        </authorList>
    </citation>
    <scope>NUCLEOTIDE SEQUENCE [LARGE SCALE GENOMIC DNA]</scope>
    <source>
        <strain evidence="2 3">EM15</strain>
    </source>
</reference>
<sequence>MRKKWIIIAALFQAVYSYAQIELRSEYLPKQKLINDSGDKTGGKSAAFTTSFTATIPVNVQPTAYPQPKIWAATLNASYTSFSNEGVAAEALPKEIGSADLGVLYMTPIHQKLTFVGGISAGLYTTDTNLKKLDKDNIIINVYSAFIWEVRPKIKAGIAIVGNNAFDKPMLIPVPYFVYHSEEKSGMEYHAELSYNPRFSIGYRFNDAFALRIVNRPKFFFAPDKIDGKKKYFDHHYVSMGLEPEYRINNWAISGTFGANFGRTDRYRDREPEQFLKWGDATFDPSFYISAGIKYNFNRKQK</sequence>
<dbReference type="RefSeq" id="WP_078795360.1">
    <property type="nucleotide sequence ID" value="NZ_JAUCQJ010000002.1"/>
</dbReference>
<name>A0ABD5B562_ELIMR</name>
<dbReference type="AlphaFoldDB" id="A0ABD5B562"/>
<protein>
    <submittedName>
        <fullName evidence="2">DUF6268 family outer membrane beta-barrel protein</fullName>
    </submittedName>
</protein>
<dbReference type="EMBL" id="JAUCQJ010000002">
    <property type="protein sequence ID" value="MDQ8748467.1"/>
    <property type="molecule type" value="Genomic_DNA"/>
</dbReference>
<proteinExistence type="predicted"/>
<dbReference type="InterPro" id="IPR046235">
    <property type="entry name" value="DUF6268"/>
</dbReference>
<organism evidence="2 3">
    <name type="scientific">Elizabethkingia miricola</name>
    <name type="common">Chryseobacterium miricola</name>
    <dbReference type="NCBI Taxonomy" id="172045"/>
    <lineage>
        <taxon>Bacteria</taxon>
        <taxon>Pseudomonadati</taxon>
        <taxon>Bacteroidota</taxon>
        <taxon>Flavobacteriia</taxon>
        <taxon>Flavobacteriales</taxon>
        <taxon>Weeksellaceae</taxon>
        <taxon>Elizabethkingia</taxon>
    </lineage>
</organism>
<gene>
    <name evidence="2" type="ORF">QT385_07450</name>
</gene>
<dbReference type="InterPro" id="IPR011250">
    <property type="entry name" value="OMP/PagP_B-barrel"/>
</dbReference>
<feature type="domain" description="DUF6268" evidence="1">
    <location>
        <begin position="18"/>
        <end position="296"/>
    </location>
</feature>